<comment type="caution">
    <text evidence="4">The sequence shown here is derived from an EMBL/GenBank/DDBJ whole genome shotgun (WGS) entry which is preliminary data.</text>
</comment>
<evidence type="ECO:0000256" key="1">
    <source>
        <dbReference type="ARBA" id="ARBA00001946"/>
    </source>
</evidence>
<evidence type="ECO:0000256" key="2">
    <source>
        <dbReference type="ARBA" id="ARBA00022801"/>
    </source>
</evidence>
<dbReference type="Proteomes" id="UP000634476">
    <property type="component" value="Unassembled WGS sequence"/>
</dbReference>
<dbReference type="SUPFAM" id="SSF55811">
    <property type="entry name" value="Nudix"/>
    <property type="match status" value="1"/>
</dbReference>
<dbReference type="PANTHER" id="PTHR43046:SF14">
    <property type="entry name" value="MUTT_NUDIX FAMILY PROTEIN"/>
    <property type="match status" value="1"/>
</dbReference>
<sequence length="159" mass="17416">MPISPFLASLRARVGNDLLVLPSVSACVFDGDGRLLMARHEDGRWAPPGGLIEPDEAPAAALVREVREEVALEVEIRGLIGVYGGPEFRVRYLNGDQASYVITVYGCAVVSGEVVPDQEEISEARFMPEHELGGLRLTGWAPLVLPEVFAWWRARHQAP</sequence>
<evidence type="ECO:0000259" key="3">
    <source>
        <dbReference type="PROSITE" id="PS51462"/>
    </source>
</evidence>
<evidence type="ECO:0000313" key="4">
    <source>
        <dbReference type="EMBL" id="GII01400.1"/>
    </source>
</evidence>
<protein>
    <recommendedName>
        <fullName evidence="3">Nudix hydrolase domain-containing protein</fullName>
    </recommendedName>
</protein>
<comment type="cofactor">
    <cofactor evidence="1">
        <name>Mg(2+)</name>
        <dbReference type="ChEBI" id="CHEBI:18420"/>
    </cofactor>
</comment>
<accession>A0A8J3SY06</accession>
<dbReference type="Gene3D" id="3.90.79.10">
    <property type="entry name" value="Nucleoside Triphosphate Pyrophosphohydrolase"/>
    <property type="match status" value="1"/>
</dbReference>
<dbReference type="Pfam" id="PF00293">
    <property type="entry name" value="NUDIX"/>
    <property type="match status" value="1"/>
</dbReference>
<gene>
    <name evidence="4" type="ORF">Pta02_34080</name>
</gene>
<keyword evidence="5" id="KW-1185">Reference proteome</keyword>
<organism evidence="4 5">
    <name type="scientific">Planobispora takensis</name>
    <dbReference type="NCBI Taxonomy" id="1367882"/>
    <lineage>
        <taxon>Bacteria</taxon>
        <taxon>Bacillati</taxon>
        <taxon>Actinomycetota</taxon>
        <taxon>Actinomycetes</taxon>
        <taxon>Streptosporangiales</taxon>
        <taxon>Streptosporangiaceae</taxon>
        <taxon>Planobispora</taxon>
    </lineage>
</organism>
<reference evidence="4" key="1">
    <citation type="submission" date="2021-01" db="EMBL/GenBank/DDBJ databases">
        <title>Whole genome shotgun sequence of Planobispora takensis NBRC 109077.</title>
        <authorList>
            <person name="Komaki H."/>
            <person name="Tamura T."/>
        </authorList>
    </citation>
    <scope>NUCLEOTIDE SEQUENCE</scope>
    <source>
        <strain evidence="4">NBRC 109077</strain>
    </source>
</reference>
<dbReference type="InterPro" id="IPR015797">
    <property type="entry name" value="NUDIX_hydrolase-like_dom_sf"/>
</dbReference>
<dbReference type="EMBL" id="BOOK01000024">
    <property type="protein sequence ID" value="GII01400.1"/>
    <property type="molecule type" value="Genomic_DNA"/>
</dbReference>
<proteinExistence type="predicted"/>
<keyword evidence="2" id="KW-0378">Hydrolase</keyword>
<dbReference type="PROSITE" id="PS51462">
    <property type="entry name" value="NUDIX"/>
    <property type="match status" value="1"/>
</dbReference>
<dbReference type="AlphaFoldDB" id="A0A8J3SY06"/>
<dbReference type="RefSeq" id="WP_203875786.1">
    <property type="nucleotide sequence ID" value="NZ_BOOK01000024.1"/>
</dbReference>
<dbReference type="InterPro" id="IPR000086">
    <property type="entry name" value="NUDIX_hydrolase_dom"/>
</dbReference>
<name>A0A8J3SY06_9ACTN</name>
<feature type="domain" description="Nudix hydrolase" evidence="3">
    <location>
        <begin position="19"/>
        <end position="150"/>
    </location>
</feature>
<dbReference type="PANTHER" id="PTHR43046">
    <property type="entry name" value="GDP-MANNOSE MANNOSYL HYDROLASE"/>
    <property type="match status" value="1"/>
</dbReference>
<evidence type="ECO:0000313" key="5">
    <source>
        <dbReference type="Proteomes" id="UP000634476"/>
    </source>
</evidence>
<dbReference type="GO" id="GO:0016787">
    <property type="term" value="F:hydrolase activity"/>
    <property type="evidence" value="ECO:0007669"/>
    <property type="project" value="UniProtKB-KW"/>
</dbReference>